<dbReference type="Gene3D" id="3.30.420.10">
    <property type="entry name" value="Ribonuclease H-like superfamily/Ribonuclease H"/>
    <property type="match status" value="1"/>
</dbReference>
<dbReference type="GO" id="GO:0003676">
    <property type="term" value="F:nucleic acid binding"/>
    <property type="evidence" value="ECO:0007669"/>
    <property type="project" value="InterPro"/>
</dbReference>
<proteinExistence type="predicted"/>
<dbReference type="EMBL" id="MN739014">
    <property type="protein sequence ID" value="QHT35224.1"/>
    <property type="molecule type" value="Genomic_DNA"/>
</dbReference>
<name>A0A6C0F1G7_9ZZZZ</name>
<reference evidence="1" key="1">
    <citation type="journal article" date="2020" name="Nature">
        <title>Giant virus diversity and host interactions through global metagenomics.</title>
        <authorList>
            <person name="Schulz F."/>
            <person name="Roux S."/>
            <person name="Paez-Espino D."/>
            <person name="Jungbluth S."/>
            <person name="Walsh D.A."/>
            <person name="Denef V.J."/>
            <person name="McMahon K.D."/>
            <person name="Konstantinidis K.T."/>
            <person name="Eloe-Fadrosh E.A."/>
            <person name="Kyrpides N.C."/>
            <person name="Woyke T."/>
        </authorList>
    </citation>
    <scope>NUCLEOTIDE SEQUENCE</scope>
    <source>
        <strain evidence="1">GVMAG-M-3300009180-1</strain>
    </source>
</reference>
<evidence type="ECO:0000313" key="1">
    <source>
        <dbReference type="EMBL" id="QHT35224.1"/>
    </source>
</evidence>
<sequence>MSIISFDIGIKNMAYCVFDATGGVVDWNVVSLMNQEPEVKMCSSVTKTKSKKNADVAPAACGKKAKYEINNECYCEKHAKTSFYLLPDSKCSPVSVKKLKLDELKQMASSRFIAVLDSDNKASLVTKINSFFYERTLRPIVAKKSNAGTTDLITIGKNLKTEFDKIEHFRDAKHVIVENQISPIATRMKTIQGMLAQYFIMRHDSINIEFLSSAGKLKGFEKQNENLDSEYKQHKKDAVFYCSRFLETERYAGWKHILETKKKDDLADCFLQGIHWMKRENIISSA</sequence>
<dbReference type="InterPro" id="IPR012337">
    <property type="entry name" value="RNaseH-like_sf"/>
</dbReference>
<dbReference type="AlphaFoldDB" id="A0A6C0F1G7"/>
<protein>
    <submittedName>
        <fullName evidence="1">Uncharacterized protein</fullName>
    </submittedName>
</protein>
<accession>A0A6C0F1G7</accession>
<dbReference type="SUPFAM" id="SSF53098">
    <property type="entry name" value="Ribonuclease H-like"/>
    <property type="match status" value="1"/>
</dbReference>
<dbReference type="InterPro" id="IPR036397">
    <property type="entry name" value="RNaseH_sf"/>
</dbReference>
<organism evidence="1">
    <name type="scientific">viral metagenome</name>
    <dbReference type="NCBI Taxonomy" id="1070528"/>
    <lineage>
        <taxon>unclassified sequences</taxon>
        <taxon>metagenomes</taxon>
        <taxon>organismal metagenomes</taxon>
    </lineage>
</organism>